<feature type="region of interest" description="Disordered" evidence="8">
    <location>
        <begin position="129"/>
        <end position="154"/>
    </location>
</feature>
<dbReference type="AlphaFoldDB" id="A0A0C3G7L8"/>
<evidence type="ECO:0000313" key="11">
    <source>
        <dbReference type="Proteomes" id="UP000054166"/>
    </source>
</evidence>
<dbReference type="GO" id="GO:0005634">
    <property type="term" value="C:nucleus"/>
    <property type="evidence" value="ECO:0007669"/>
    <property type="project" value="UniProtKB-SubCell"/>
</dbReference>
<feature type="non-terminal residue" evidence="10">
    <location>
        <position position="1"/>
    </location>
</feature>
<evidence type="ECO:0000313" key="10">
    <source>
        <dbReference type="EMBL" id="KIM86641.1"/>
    </source>
</evidence>
<dbReference type="OrthoDB" id="10265971at2759"/>
<dbReference type="InterPro" id="IPR027417">
    <property type="entry name" value="P-loop_NTPase"/>
</dbReference>
<reference evidence="10 11" key="1">
    <citation type="submission" date="2014-04" db="EMBL/GenBank/DDBJ databases">
        <authorList>
            <consortium name="DOE Joint Genome Institute"/>
            <person name="Kuo A."/>
            <person name="Tarkka M."/>
            <person name="Buscot F."/>
            <person name="Kohler A."/>
            <person name="Nagy L.G."/>
            <person name="Floudas D."/>
            <person name="Copeland A."/>
            <person name="Barry K.W."/>
            <person name="Cichocki N."/>
            <person name="Veneault-Fourrey C."/>
            <person name="LaButti K."/>
            <person name="Lindquist E.A."/>
            <person name="Lipzen A."/>
            <person name="Lundell T."/>
            <person name="Morin E."/>
            <person name="Murat C."/>
            <person name="Sun H."/>
            <person name="Tunlid A."/>
            <person name="Henrissat B."/>
            <person name="Grigoriev I.V."/>
            <person name="Hibbett D.S."/>
            <person name="Martin F."/>
            <person name="Nordberg H.P."/>
            <person name="Cantor M.N."/>
            <person name="Hua S.X."/>
        </authorList>
    </citation>
    <scope>NUCLEOTIDE SEQUENCE [LARGE SCALE GENOMIC DNA]</scope>
    <source>
        <strain evidence="10 11">F 1598</strain>
    </source>
</reference>
<feature type="region of interest" description="Disordered" evidence="8">
    <location>
        <begin position="602"/>
        <end position="625"/>
    </location>
</feature>
<dbReference type="GO" id="GO:0006281">
    <property type="term" value="P:DNA repair"/>
    <property type="evidence" value="ECO:0007669"/>
    <property type="project" value="InterPro"/>
</dbReference>
<keyword evidence="5" id="KW-0067">ATP-binding</keyword>
<evidence type="ECO:0000259" key="9">
    <source>
        <dbReference type="Pfam" id="PF25812"/>
    </source>
</evidence>
<keyword evidence="3" id="KW-0547">Nucleotide-binding</keyword>
<protein>
    <recommendedName>
        <fullName evidence="9">Checkpoint protein RAD24-like helical bundle domain-containing protein</fullName>
    </recommendedName>
</protein>
<dbReference type="Proteomes" id="UP000054166">
    <property type="component" value="Unassembled WGS sequence"/>
</dbReference>
<evidence type="ECO:0000256" key="2">
    <source>
        <dbReference type="ARBA" id="ARBA00006168"/>
    </source>
</evidence>
<evidence type="ECO:0000256" key="5">
    <source>
        <dbReference type="ARBA" id="ARBA00022840"/>
    </source>
</evidence>
<dbReference type="PANTHER" id="PTHR12172:SF0">
    <property type="entry name" value="CELL CYCLE CHECKPOINT PROTEIN RAD17"/>
    <property type="match status" value="1"/>
</dbReference>
<name>A0A0C3G7L8_PILCF</name>
<feature type="domain" description="Checkpoint protein RAD24-like helical bundle" evidence="9">
    <location>
        <begin position="340"/>
        <end position="449"/>
    </location>
</feature>
<dbReference type="EMBL" id="KN832981">
    <property type="protein sequence ID" value="KIM86641.1"/>
    <property type="molecule type" value="Genomic_DNA"/>
</dbReference>
<dbReference type="InterPro" id="IPR004582">
    <property type="entry name" value="Checkpoint_prot_Rad17_Rad24"/>
</dbReference>
<evidence type="ECO:0000256" key="4">
    <source>
        <dbReference type="ARBA" id="ARBA00022763"/>
    </source>
</evidence>
<dbReference type="HOGENOM" id="CLU_018598_1_0_1"/>
<comment type="subcellular location">
    <subcellularLocation>
        <location evidence="1">Nucleus</location>
    </subcellularLocation>
</comment>
<keyword evidence="6" id="KW-0539">Nucleus</keyword>
<keyword evidence="11" id="KW-1185">Reference proteome</keyword>
<dbReference type="Pfam" id="PF03215">
    <property type="entry name" value="Rad17"/>
    <property type="match status" value="1"/>
</dbReference>
<dbReference type="FunCoup" id="A0A0C3G7L8">
    <property type="interactions" value="517"/>
</dbReference>
<evidence type="ECO:0000256" key="8">
    <source>
        <dbReference type="SAM" id="MobiDB-lite"/>
    </source>
</evidence>
<dbReference type="GO" id="GO:0003682">
    <property type="term" value="F:chromatin binding"/>
    <property type="evidence" value="ECO:0007669"/>
    <property type="project" value="TreeGrafter"/>
</dbReference>
<dbReference type="Gene3D" id="3.40.50.300">
    <property type="entry name" value="P-loop containing nucleotide triphosphate hydrolases"/>
    <property type="match status" value="1"/>
</dbReference>
<proteinExistence type="inferred from homology"/>
<evidence type="ECO:0000256" key="1">
    <source>
        <dbReference type="ARBA" id="ARBA00004123"/>
    </source>
</evidence>
<dbReference type="GO" id="GO:0033314">
    <property type="term" value="P:mitotic DNA replication checkpoint signaling"/>
    <property type="evidence" value="ECO:0007669"/>
    <property type="project" value="TreeGrafter"/>
</dbReference>
<comment type="similarity">
    <text evidence="2">Belongs to the rad17/RAD24 family.</text>
</comment>
<accession>A0A0C3G7L8</accession>
<gene>
    <name evidence="10" type="ORF">PILCRDRAFT_64773</name>
</gene>
<dbReference type="InterPro" id="IPR057927">
    <property type="entry name" value="RAD24-like_helical"/>
</dbReference>
<evidence type="ECO:0000256" key="6">
    <source>
        <dbReference type="ARBA" id="ARBA00023242"/>
    </source>
</evidence>
<evidence type="ECO:0000256" key="3">
    <source>
        <dbReference type="ARBA" id="ARBA00022741"/>
    </source>
</evidence>
<organism evidence="10 11">
    <name type="scientific">Piloderma croceum (strain F 1598)</name>
    <dbReference type="NCBI Taxonomy" id="765440"/>
    <lineage>
        <taxon>Eukaryota</taxon>
        <taxon>Fungi</taxon>
        <taxon>Dikarya</taxon>
        <taxon>Basidiomycota</taxon>
        <taxon>Agaricomycotina</taxon>
        <taxon>Agaricomycetes</taxon>
        <taxon>Agaricomycetidae</taxon>
        <taxon>Atheliales</taxon>
        <taxon>Atheliaceae</taxon>
        <taxon>Piloderma</taxon>
    </lineage>
</organism>
<reference evidence="11" key="2">
    <citation type="submission" date="2015-01" db="EMBL/GenBank/DDBJ databases">
        <title>Evolutionary Origins and Diversification of the Mycorrhizal Mutualists.</title>
        <authorList>
            <consortium name="DOE Joint Genome Institute"/>
            <consortium name="Mycorrhizal Genomics Consortium"/>
            <person name="Kohler A."/>
            <person name="Kuo A."/>
            <person name="Nagy L.G."/>
            <person name="Floudas D."/>
            <person name="Copeland A."/>
            <person name="Barry K.W."/>
            <person name="Cichocki N."/>
            <person name="Veneault-Fourrey C."/>
            <person name="LaButti K."/>
            <person name="Lindquist E.A."/>
            <person name="Lipzen A."/>
            <person name="Lundell T."/>
            <person name="Morin E."/>
            <person name="Murat C."/>
            <person name="Riley R."/>
            <person name="Ohm R."/>
            <person name="Sun H."/>
            <person name="Tunlid A."/>
            <person name="Henrissat B."/>
            <person name="Grigoriev I.V."/>
            <person name="Hibbett D.S."/>
            <person name="Martin F."/>
        </authorList>
    </citation>
    <scope>NUCLEOTIDE SEQUENCE [LARGE SCALE GENOMIC DNA]</scope>
    <source>
        <strain evidence="11">F 1598</strain>
    </source>
</reference>
<sequence>DDQLWIDLYEPTTEADLAVHKKKVEDVRRWFVEAFEGGPSGKLKKYRRILALTGPAGTAKTATVRVLARELGFEIVEWRNSMSERFAGDDDDADDNDYGYGRHGPMDQEALFTKFQAFLTRASSCQSIFSPSPAAPLPTPSSSQSTPTKPPKHIFTPTPKRHIILLEDLPNILHPRTQSQFHAALQGLVDSPVVNGVPVVIIVSDAGVRGEVGDDERIAGGGAGRWGKEVVDIRSVLPAGLLGSAYVTQIGFNPIAPTLLRKALQSLLSLHFSNAQHTKHGQPPKDVVDIIVDSSNGDIRSAIMALQFACIVELPRTDTGASSKKGKGKKVVLEAVTRRESSLALFHLMGKVLYNKRKGDPPSSSASAKDIQREKDLDAAFGDPPTLPVHLSRHDRRTSRVNVDTIYADSPIDSSLFSLYVHQNYTQFCNEIEECEEVSEWLSWVDSSGGEAWHQTNPHQFHLLTLGTLHSLPSPVERRSQKFFKPEFFEVLKREREAGDGIEDVRRWLGGGEVDLGMEVGRGWSRAEVAIELGGWLKAKDRLGSSRSSNLLPPRTHRLFSNLTFSRTGSSGALLGERDEVDTMGGDELSVNVAALRTEIGDGREKDVSAETSGGWLESDDIEEF</sequence>
<keyword evidence="4" id="KW-0227">DNA damage</keyword>
<dbReference type="InParanoid" id="A0A0C3G7L8"/>
<keyword evidence="7" id="KW-0131">Cell cycle</keyword>
<dbReference type="GO" id="GO:0003689">
    <property type="term" value="F:DNA clamp loader activity"/>
    <property type="evidence" value="ECO:0007669"/>
    <property type="project" value="TreeGrafter"/>
</dbReference>
<dbReference type="GO" id="GO:0000077">
    <property type="term" value="P:DNA damage checkpoint signaling"/>
    <property type="evidence" value="ECO:0007669"/>
    <property type="project" value="TreeGrafter"/>
</dbReference>
<dbReference type="SUPFAM" id="SSF52540">
    <property type="entry name" value="P-loop containing nucleoside triphosphate hydrolases"/>
    <property type="match status" value="1"/>
</dbReference>
<dbReference type="PANTHER" id="PTHR12172">
    <property type="entry name" value="CELL CYCLE CHECKPOINT PROTEIN RAD17"/>
    <property type="match status" value="1"/>
</dbReference>
<evidence type="ECO:0000256" key="7">
    <source>
        <dbReference type="ARBA" id="ARBA00023306"/>
    </source>
</evidence>
<dbReference type="STRING" id="765440.A0A0C3G7L8"/>
<dbReference type="GO" id="GO:0005524">
    <property type="term" value="F:ATP binding"/>
    <property type="evidence" value="ECO:0007669"/>
    <property type="project" value="UniProtKB-KW"/>
</dbReference>
<dbReference type="Pfam" id="PF25812">
    <property type="entry name" value="RAD24_helical"/>
    <property type="match status" value="1"/>
</dbReference>